<dbReference type="InterPro" id="IPR002711">
    <property type="entry name" value="HNH"/>
</dbReference>
<dbReference type="Pfam" id="PF01844">
    <property type="entry name" value="HNH"/>
    <property type="match status" value="1"/>
</dbReference>
<comment type="caution">
    <text evidence="3">The sequence shown here is derived from an EMBL/GenBank/DDBJ whole genome shotgun (WGS) entry which is preliminary data.</text>
</comment>
<accession>A0A2N8HE33</accession>
<sequence length="278" mass="32033">MNFNKMEPIVLSSSDLYEYFQCANEGGMRYSSKTDTLLLITKSSGTSSLKKNFYADKWDETHSRFYFTGEGRIGDQKLTRQNKRLAEYLTNTTRLLLFEQNAANSYIFYGEVILDGNFEKSMQPDSNGQMRMVYLFPLKIIGNMDQDFLIKKQGNINLLSIHELKKKVSQESDISKFIKQKKLPQRIARSPYVVELARRLADGICQLCKKNAPFISKDNKPFLEVHHNEWLSEGGSDIIENAIALCPNCHRKIHNLRDQKDIDICKKSIESYNLSSNS</sequence>
<dbReference type="InterPro" id="IPR003615">
    <property type="entry name" value="HNH_nuc"/>
</dbReference>
<reference evidence="3 4" key="1">
    <citation type="journal article" date="2017" name="BMC Genomics">
        <title>Genome sequencing of 39 Akkermansia muciniphila isolates reveals its population structure, genomic and functional diverisity, and global distribution in mammalian gut microbiotas.</title>
        <authorList>
            <person name="Guo X."/>
            <person name="Li S."/>
            <person name="Zhang J."/>
            <person name="Wu F."/>
            <person name="Li X."/>
            <person name="Wu D."/>
            <person name="Zhang M."/>
            <person name="Ou Z."/>
            <person name="Jie Z."/>
            <person name="Yan Q."/>
            <person name="Li P."/>
            <person name="Yi J."/>
            <person name="Peng Y."/>
        </authorList>
    </citation>
    <scope>NUCLEOTIDE SEQUENCE [LARGE SCALE GENOMIC DNA]</scope>
    <source>
        <strain evidence="3 4">GP24</strain>
    </source>
</reference>
<dbReference type="GO" id="GO:0003676">
    <property type="term" value="F:nucleic acid binding"/>
    <property type="evidence" value="ECO:0007669"/>
    <property type="project" value="InterPro"/>
</dbReference>
<evidence type="ECO:0000313" key="4">
    <source>
        <dbReference type="Proteomes" id="UP000236000"/>
    </source>
</evidence>
<dbReference type="Gene3D" id="1.10.30.50">
    <property type="match status" value="1"/>
</dbReference>
<dbReference type="RefSeq" id="WP_102713637.1">
    <property type="nucleotide sequence ID" value="NZ_PJKA01000010.1"/>
</dbReference>
<feature type="domain" description="ScoMcrA-like SRA" evidence="2">
    <location>
        <begin position="23"/>
        <end position="144"/>
    </location>
</feature>
<gene>
    <name evidence="3" type="ORF">CXU22_06215</name>
</gene>
<dbReference type="Pfam" id="PF26348">
    <property type="entry name" value="SRA_ScoMcrA"/>
    <property type="match status" value="1"/>
</dbReference>
<dbReference type="GO" id="GO:0004519">
    <property type="term" value="F:endonuclease activity"/>
    <property type="evidence" value="ECO:0007669"/>
    <property type="project" value="InterPro"/>
</dbReference>
<organism evidence="3 4">
    <name type="scientific">Akkermansia muciniphila</name>
    <dbReference type="NCBI Taxonomy" id="239935"/>
    <lineage>
        <taxon>Bacteria</taxon>
        <taxon>Pseudomonadati</taxon>
        <taxon>Verrucomicrobiota</taxon>
        <taxon>Verrucomicrobiia</taxon>
        <taxon>Verrucomicrobiales</taxon>
        <taxon>Akkermansiaceae</taxon>
        <taxon>Akkermansia</taxon>
    </lineage>
</organism>
<dbReference type="CDD" id="cd00085">
    <property type="entry name" value="HNHc"/>
    <property type="match status" value="1"/>
</dbReference>
<dbReference type="AlphaFoldDB" id="A0A2N8HE33"/>
<dbReference type="GO" id="GO:0008270">
    <property type="term" value="F:zinc ion binding"/>
    <property type="evidence" value="ECO:0007669"/>
    <property type="project" value="InterPro"/>
</dbReference>
<evidence type="ECO:0000259" key="2">
    <source>
        <dbReference type="Pfam" id="PF26348"/>
    </source>
</evidence>
<name>A0A2N8HE33_9BACT</name>
<dbReference type="OrthoDB" id="378745at2"/>
<dbReference type="Proteomes" id="UP000236000">
    <property type="component" value="Unassembled WGS sequence"/>
</dbReference>
<dbReference type="InterPro" id="IPR058712">
    <property type="entry name" value="SRA_ScoMcrA"/>
</dbReference>
<evidence type="ECO:0000313" key="3">
    <source>
        <dbReference type="EMBL" id="PNC18222.1"/>
    </source>
</evidence>
<feature type="domain" description="HNH" evidence="1">
    <location>
        <begin position="205"/>
        <end position="255"/>
    </location>
</feature>
<protein>
    <submittedName>
        <fullName evidence="3">Uncharacterized protein</fullName>
    </submittedName>
</protein>
<proteinExistence type="predicted"/>
<dbReference type="EMBL" id="PJKA01000010">
    <property type="protein sequence ID" value="PNC18222.1"/>
    <property type="molecule type" value="Genomic_DNA"/>
</dbReference>
<evidence type="ECO:0000259" key="1">
    <source>
        <dbReference type="Pfam" id="PF01844"/>
    </source>
</evidence>